<comment type="caution">
    <text evidence="2">The sequence shown here is derived from an EMBL/GenBank/DDBJ whole genome shotgun (WGS) entry which is preliminary data.</text>
</comment>
<reference evidence="2" key="1">
    <citation type="journal article" date="2014" name="Int. J. Syst. Evol. Microbiol.">
        <title>Complete genome sequence of Corynebacterium casei LMG S-19264T (=DSM 44701T), isolated from a smear-ripened cheese.</title>
        <authorList>
            <consortium name="US DOE Joint Genome Institute (JGI-PGF)"/>
            <person name="Walter F."/>
            <person name="Albersmeier A."/>
            <person name="Kalinowski J."/>
            <person name="Ruckert C."/>
        </authorList>
    </citation>
    <scope>NUCLEOTIDE SEQUENCE</scope>
    <source>
        <strain evidence="2">JCM 3086</strain>
    </source>
</reference>
<sequence length="43" mass="4283">MGALRAEDPVGQAIAAVCAGVVLVAVISVTVASWRRGPALVHA</sequence>
<proteinExistence type="predicted"/>
<evidence type="ECO:0000256" key="1">
    <source>
        <dbReference type="SAM" id="Phobius"/>
    </source>
</evidence>
<evidence type="ECO:0000313" key="3">
    <source>
        <dbReference type="Proteomes" id="UP000657574"/>
    </source>
</evidence>
<dbReference type="Proteomes" id="UP000657574">
    <property type="component" value="Unassembled WGS sequence"/>
</dbReference>
<protein>
    <submittedName>
        <fullName evidence="2">Uncharacterized protein</fullName>
    </submittedName>
</protein>
<evidence type="ECO:0000313" key="2">
    <source>
        <dbReference type="EMBL" id="GGJ62904.1"/>
    </source>
</evidence>
<organism evidence="2 3">
    <name type="scientific">Streptomyces brasiliensis</name>
    <dbReference type="NCBI Taxonomy" id="1954"/>
    <lineage>
        <taxon>Bacteria</taxon>
        <taxon>Bacillati</taxon>
        <taxon>Actinomycetota</taxon>
        <taxon>Actinomycetes</taxon>
        <taxon>Kitasatosporales</taxon>
        <taxon>Streptomycetaceae</taxon>
        <taxon>Streptomyces</taxon>
    </lineage>
</organism>
<dbReference type="AlphaFoldDB" id="A0A917UJT7"/>
<reference evidence="2" key="2">
    <citation type="submission" date="2020-09" db="EMBL/GenBank/DDBJ databases">
        <authorList>
            <person name="Sun Q."/>
            <person name="Ohkuma M."/>
        </authorList>
    </citation>
    <scope>NUCLEOTIDE SEQUENCE</scope>
    <source>
        <strain evidence="2">JCM 3086</strain>
    </source>
</reference>
<feature type="transmembrane region" description="Helical" evidence="1">
    <location>
        <begin position="12"/>
        <end position="34"/>
    </location>
</feature>
<gene>
    <name evidence="2" type="ORF">GCM10010121_086940</name>
</gene>
<accession>A0A917UJT7</accession>
<keyword evidence="1" id="KW-0472">Membrane</keyword>
<keyword evidence="1" id="KW-1133">Transmembrane helix</keyword>
<name>A0A917UJT7_9ACTN</name>
<keyword evidence="1" id="KW-0812">Transmembrane</keyword>
<keyword evidence="3" id="KW-1185">Reference proteome</keyword>
<dbReference type="EMBL" id="BMQA01000074">
    <property type="protein sequence ID" value="GGJ62904.1"/>
    <property type="molecule type" value="Genomic_DNA"/>
</dbReference>